<accession>A0A1D7SMV4</accession>
<dbReference type="EMBL" id="KX349299">
    <property type="protein sequence ID" value="AOO13483.1"/>
    <property type="molecule type" value="Genomic_DNA"/>
</dbReference>
<dbReference type="EMBL" id="KX349304">
    <property type="protein sequence ID" value="AOO14567.1"/>
    <property type="molecule type" value="Genomic_DNA"/>
</dbReference>
<evidence type="ECO:0000313" key="3">
    <source>
        <dbReference type="EMBL" id="AOO13699.1"/>
    </source>
</evidence>
<evidence type="ECO:0000313" key="8">
    <source>
        <dbReference type="EMBL" id="AOO15000.1"/>
    </source>
</evidence>
<dbReference type="EMBL" id="KX349298">
    <property type="protein sequence ID" value="AOO13267.1"/>
    <property type="molecule type" value="Genomic_DNA"/>
</dbReference>
<evidence type="ECO:0000313" key="10">
    <source>
        <dbReference type="Proteomes" id="UP000223576"/>
    </source>
</evidence>
<dbReference type="EMBL" id="KX349305">
    <property type="protein sequence ID" value="AOO14783.1"/>
    <property type="molecule type" value="Genomic_DNA"/>
</dbReference>
<dbReference type="Proteomes" id="UP000224257">
    <property type="component" value="Segment"/>
</dbReference>
<evidence type="ECO:0000313" key="2">
    <source>
        <dbReference type="EMBL" id="AOO13483.1"/>
    </source>
</evidence>
<dbReference type="EMBL" id="KX349300">
    <property type="protein sequence ID" value="AOO13699.1"/>
    <property type="molecule type" value="Genomic_DNA"/>
</dbReference>
<dbReference type="Proteomes" id="UP000224953">
    <property type="component" value="Genome"/>
</dbReference>
<dbReference type="EMBL" id="KX349306">
    <property type="protein sequence ID" value="AOO15000.1"/>
    <property type="molecule type" value="Genomic_DNA"/>
</dbReference>
<evidence type="ECO:0000313" key="1">
    <source>
        <dbReference type="EMBL" id="AOO13267.1"/>
    </source>
</evidence>
<evidence type="ECO:0008006" key="12">
    <source>
        <dbReference type="Google" id="ProtNLM"/>
    </source>
</evidence>
<sequence length="144" mass="15235">MNIIRWSVLSAVGAFVTLAPALAVPVVPNFTQGSMTSRTETTQTISETINSMDYNTGYQYSSTGTGITSNGTLSPGTGSSNVTIDGVTSSWKGVTTRPQFTQTVPGAAFQFTETYRGPGLSNQTIIQRTTEVTSVTDTTSIFSQ</sequence>
<evidence type="ECO:0000313" key="5">
    <source>
        <dbReference type="EMBL" id="AOO14131.1"/>
    </source>
</evidence>
<evidence type="ECO:0000313" key="4">
    <source>
        <dbReference type="EMBL" id="AOO13915.1"/>
    </source>
</evidence>
<proteinExistence type="predicted"/>
<protein>
    <recommendedName>
        <fullName evidence="12">Gp166</fullName>
    </recommendedName>
</protein>
<dbReference type="Pfam" id="PF19847">
    <property type="entry name" value="DUF6322"/>
    <property type="match status" value="1"/>
</dbReference>
<dbReference type="Proteomes" id="UP000223576">
    <property type="component" value="Segment"/>
</dbReference>
<dbReference type="Proteomes" id="UP000225271">
    <property type="component" value="Segment"/>
</dbReference>
<dbReference type="Proteomes" id="UP000223288">
    <property type="component" value="Segment"/>
</dbReference>
<evidence type="ECO:0000313" key="6">
    <source>
        <dbReference type="EMBL" id="AOO14567.1"/>
    </source>
</evidence>
<dbReference type="Proteomes" id="UP000226173">
    <property type="component" value="Segment"/>
</dbReference>
<dbReference type="Proteomes" id="UP000225808">
    <property type="component" value="Segment"/>
</dbReference>
<dbReference type="Proteomes" id="UP000223981">
    <property type="component" value="Segment"/>
</dbReference>
<dbReference type="EMBL" id="KX349302">
    <property type="protein sequence ID" value="AOO14131.1"/>
    <property type="molecule type" value="Genomic_DNA"/>
</dbReference>
<name>A0A1D7SMV4_9CAUD</name>
<reference evidence="9 10" key="1">
    <citation type="journal article" date="2016" name="Environ. Microbiol.">
        <title>Genomic diversification of marine cyanophages into stable ecotypes.</title>
        <authorList>
            <person name="Marston M.F."/>
            <person name="Martiny J.B."/>
        </authorList>
    </citation>
    <scope>NUCLEOTIDE SEQUENCE [LARGE SCALE GENOMIC DNA]</scope>
    <source>
        <strain evidence="1">LIS_02_1110</strain>
        <strain evidence="2">LIS_22_0610</strain>
        <strain evidence="3">Np_11_1211</strain>
        <strain evidence="4">Np_45_0711</strain>
        <strain evidence="5">RW_03_0110</strain>
        <strain evidence="6">Sn_18_0910</strain>
        <strain evidence="7">Sn_23_0910</strain>
        <strain evidence="8">W1_23_0910</strain>
    </source>
</reference>
<dbReference type="InterPro" id="IPR046285">
    <property type="entry name" value="DUF6322"/>
</dbReference>
<dbReference type="EMBL" id="KX349301">
    <property type="protein sequence ID" value="AOO13915.1"/>
    <property type="molecule type" value="Genomic_DNA"/>
</dbReference>
<evidence type="ECO:0000313" key="11">
    <source>
        <dbReference type="Proteomes" id="UP000225271"/>
    </source>
</evidence>
<organism evidence="8 11">
    <name type="scientific">Cyanophage S-RIM14</name>
    <dbReference type="NCBI Taxonomy" id="1278423"/>
    <lineage>
        <taxon>Viruses</taxon>
        <taxon>Duplodnaviria</taxon>
        <taxon>Heunggongvirae</taxon>
        <taxon>Uroviricota</taxon>
        <taxon>Caudoviricetes</taxon>
        <taxon>Pantevenvirales</taxon>
        <taxon>Kyanoviridae</taxon>
        <taxon>Ahtivirus</taxon>
        <taxon>Ahtivirus sagseatwo</taxon>
    </lineage>
</organism>
<evidence type="ECO:0000313" key="7">
    <source>
        <dbReference type="EMBL" id="AOO14783.1"/>
    </source>
</evidence>
<evidence type="ECO:0000313" key="9">
    <source>
        <dbReference type="Proteomes" id="UP000223288"/>
    </source>
</evidence>
<gene>
    <name evidence="1" type="ORF">LIS021110_153</name>
    <name evidence="2" type="ORF">LIS110610_153</name>
    <name evidence="3" type="ORF">Np111211_153</name>
    <name evidence="4" type="ORF">Np450711_153</name>
    <name evidence="5" type="ORF">RW030110_153</name>
    <name evidence="6" type="ORF">Sn180910_153</name>
    <name evidence="7" type="ORF">Sn230910_153</name>
    <name evidence="8" type="ORF">W1230910_154</name>
</gene>